<evidence type="ECO:0000313" key="2">
    <source>
        <dbReference type="EMBL" id="CAG5077673.1"/>
    </source>
</evidence>
<sequence>MVSVRFLRFFLLLGMVVSLQSCFDYEEVLFRGVQNVSVLERTDNVVKLQIDVKVDNPNKFNIKVKKSTMDIYINEQYVGKTHLDDKIILKKRTEDVYGVVLRANPKDILKAAMGSLGGLLKGNVTVRLKGDVKGSVYGISKKVPVDVEEKIDLKSLM</sequence>
<dbReference type="RefSeq" id="WP_258540686.1">
    <property type="nucleotide sequence ID" value="NZ_OU015584.1"/>
</dbReference>
<dbReference type="Pfam" id="PF03168">
    <property type="entry name" value="LEA_2"/>
    <property type="match status" value="1"/>
</dbReference>
<accession>A0A916JK05</accession>
<dbReference type="EMBL" id="OU015584">
    <property type="protein sequence ID" value="CAG5077673.1"/>
    <property type="molecule type" value="Genomic_DNA"/>
</dbReference>
<evidence type="ECO:0000259" key="1">
    <source>
        <dbReference type="Pfam" id="PF03168"/>
    </source>
</evidence>
<dbReference type="SUPFAM" id="SSF117070">
    <property type="entry name" value="LEA14-like"/>
    <property type="match status" value="1"/>
</dbReference>
<dbReference type="Proteomes" id="UP000683507">
    <property type="component" value="Chromosome"/>
</dbReference>
<dbReference type="AlphaFoldDB" id="A0A916JK05"/>
<proteinExistence type="predicted"/>
<keyword evidence="3" id="KW-1185">Reference proteome</keyword>
<dbReference type="Gene3D" id="2.60.40.1820">
    <property type="match status" value="1"/>
</dbReference>
<dbReference type="KEGG" id="ptan:CRYO30217_00454"/>
<dbReference type="PROSITE" id="PS51257">
    <property type="entry name" value="PROKAR_LIPOPROTEIN"/>
    <property type="match status" value="1"/>
</dbReference>
<evidence type="ECO:0000313" key="3">
    <source>
        <dbReference type="Proteomes" id="UP000683507"/>
    </source>
</evidence>
<feature type="domain" description="Late embryogenesis abundant protein LEA-2 subgroup" evidence="1">
    <location>
        <begin position="52"/>
        <end position="148"/>
    </location>
</feature>
<name>A0A916JK05_9FLAO</name>
<dbReference type="InterPro" id="IPR004864">
    <property type="entry name" value="LEA_2"/>
</dbReference>
<protein>
    <recommendedName>
        <fullName evidence="1">Late embryogenesis abundant protein LEA-2 subgroup domain-containing protein</fullName>
    </recommendedName>
</protein>
<gene>
    <name evidence="2" type="ORF">CRYO30217_00454</name>
</gene>
<organism evidence="2 3">
    <name type="scientific">Parvicella tangerina</name>
    <dbReference type="NCBI Taxonomy" id="2829795"/>
    <lineage>
        <taxon>Bacteria</taxon>
        <taxon>Pseudomonadati</taxon>
        <taxon>Bacteroidota</taxon>
        <taxon>Flavobacteriia</taxon>
        <taxon>Flavobacteriales</taxon>
        <taxon>Parvicellaceae</taxon>
        <taxon>Parvicella</taxon>
    </lineage>
</organism>
<reference evidence="2" key="1">
    <citation type="submission" date="2021-04" db="EMBL/GenBank/DDBJ databases">
        <authorList>
            <person name="Rodrigo-Torres L."/>
            <person name="Arahal R. D."/>
            <person name="Lucena T."/>
        </authorList>
    </citation>
    <scope>NUCLEOTIDE SEQUENCE</scope>
    <source>
        <strain evidence="2">AS29M-1</strain>
    </source>
</reference>